<keyword evidence="3 7" id="KW-0812">Transmembrane</keyword>
<dbReference type="AlphaFoldDB" id="A0A178Z3J0"/>
<evidence type="ECO:0000313" key="9">
    <source>
        <dbReference type="Proteomes" id="UP000078343"/>
    </source>
</evidence>
<dbReference type="GO" id="GO:0016020">
    <property type="term" value="C:membrane"/>
    <property type="evidence" value="ECO:0007669"/>
    <property type="project" value="UniProtKB-SubCell"/>
</dbReference>
<dbReference type="PANTHER" id="PTHR45649">
    <property type="entry name" value="AMINO-ACID PERMEASE BAT1"/>
    <property type="match status" value="1"/>
</dbReference>
<gene>
    <name evidence="8" type="ORF">AYL99_11375</name>
</gene>
<evidence type="ECO:0000256" key="1">
    <source>
        <dbReference type="ARBA" id="ARBA00004141"/>
    </source>
</evidence>
<keyword evidence="5 7" id="KW-0472">Membrane</keyword>
<feature type="transmembrane region" description="Helical" evidence="7">
    <location>
        <begin position="332"/>
        <end position="353"/>
    </location>
</feature>
<dbReference type="InterPro" id="IPR002293">
    <property type="entry name" value="AA/rel_permease1"/>
</dbReference>
<dbReference type="STRING" id="1367422.A0A178Z3J0"/>
<dbReference type="RefSeq" id="XP_018687641.1">
    <property type="nucleotide sequence ID" value="XM_018842881.1"/>
</dbReference>
<comment type="caution">
    <text evidence="8">The sequence shown here is derived from an EMBL/GenBank/DDBJ whole genome shotgun (WGS) entry which is preliminary data.</text>
</comment>
<evidence type="ECO:0000256" key="3">
    <source>
        <dbReference type="ARBA" id="ARBA00022692"/>
    </source>
</evidence>
<feature type="transmembrane region" description="Helical" evidence="7">
    <location>
        <begin position="485"/>
        <end position="506"/>
    </location>
</feature>
<organism evidence="8 9">
    <name type="scientific">Fonsecaea erecta</name>
    <dbReference type="NCBI Taxonomy" id="1367422"/>
    <lineage>
        <taxon>Eukaryota</taxon>
        <taxon>Fungi</taxon>
        <taxon>Dikarya</taxon>
        <taxon>Ascomycota</taxon>
        <taxon>Pezizomycotina</taxon>
        <taxon>Eurotiomycetes</taxon>
        <taxon>Chaetothyriomycetidae</taxon>
        <taxon>Chaetothyriales</taxon>
        <taxon>Herpotrichiellaceae</taxon>
        <taxon>Fonsecaea</taxon>
    </lineage>
</organism>
<sequence>MSKAENTTEVKSLKSNDIHSTDGRKPSVSLGVVDDIDNNVLRAQGHEAAMPRTFSRLSSIALGFGITNSWIAYLSNFGVNAAYGGRVNVIFCALIAAFVQWFITCGLSEIASAFPSSGGQYHFVWVLATGSTRRFGAYVIGWMTILGWWIIACSGTALSAVSIMGLANFWHPEFVATQWQIWLVYVAVVSITVAPVIFFPKIIPKVAQFVLFMSITGFVICFIILLAMKKTFVSGEVVLARDQGTSGWADGVAWFLGIGNALFAYVGTDAPIHIAEEMHQPGRRLPECLNTTLAIGVVTTVPLLTVMMFTMLDIDAVTSSALPSIELFYQVTGSKGVATFMLVWITIIYTMCITPQWVTCGRMAWAFSRDNGLPFSNYFGKIDERTQTPLRATILSVIFVWIYGLLFIASTTAFNSIVTSAVMYLNITYAIPQGILLFRGRSILPTRALNLGYFGLFCNVFSPVAVTAIVIFNCFPSFIPIEVSTMNWSSVVLVGLFGAIVILWFAMGRRTFRGPNVDMDMISAANLQENQFSKKELA</sequence>
<dbReference type="OrthoDB" id="2417308at2759"/>
<evidence type="ECO:0000256" key="6">
    <source>
        <dbReference type="SAM" id="MobiDB-lite"/>
    </source>
</evidence>
<keyword evidence="9" id="KW-1185">Reference proteome</keyword>
<evidence type="ECO:0000256" key="7">
    <source>
        <dbReference type="SAM" id="Phobius"/>
    </source>
</evidence>
<protein>
    <recommendedName>
        <fullName evidence="10">Choline transporter</fullName>
    </recommendedName>
</protein>
<evidence type="ECO:0000313" key="8">
    <source>
        <dbReference type="EMBL" id="OAP54274.1"/>
    </source>
</evidence>
<feature type="transmembrane region" description="Helical" evidence="7">
    <location>
        <begin position="87"/>
        <end position="114"/>
    </location>
</feature>
<evidence type="ECO:0008006" key="10">
    <source>
        <dbReference type="Google" id="ProtNLM"/>
    </source>
</evidence>
<feature type="transmembrane region" description="Helical" evidence="7">
    <location>
        <begin position="206"/>
        <end position="228"/>
    </location>
</feature>
<dbReference type="GeneID" id="30015543"/>
<dbReference type="Gene3D" id="1.20.1740.10">
    <property type="entry name" value="Amino acid/polyamine transporter I"/>
    <property type="match status" value="1"/>
</dbReference>
<feature type="compositionally biased region" description="Basic and acidic residues" evidence="6">
    <location>
        <begin position="1"/>
        <end position="25"/>
    </location>
</feature>
<evidence type="ECO:0000256" key="5">
    <source>
        <dbReference type="ARBA" id="ARBA00023136"/>
    </source>
</evidence>
<proteinExistence type="predicted"/>
<evidence type="ECO:0000256" key="4">
    <source>
        <dbReference type="ARBA" id="ARBA00022989"/>
    </source>
</evidence>
<feature type="transmembrane region" description="Helical" evidence="7">
    <location>
        <begin position="135"/>
        <end position="167"/>
    </location>
</feature>
<feature type="transmembrane region" description="Helical" evidence="7">
    <location>
        <begin position="179"/>
        <end position="199"/>
    </location>
</feature>
<dbReference type="Pfam" id="PF13520">
    <property type="entry name" value="AA_permease_2"/>
    <property type="match status" value="1"/>
</dbReference>
<dbReference type="GO" id="GO:0022857">
    <property type="term" value="F:transmembrane transporter activity"/>
    <property type="evidence" value="ECO:0007669"/>
    <property type="project" value="InterPro"/>
</dbReference>
<dbReference type="Proteomes" id="UP000078343">
    <property type="component" value="Unassembled WGS sequence"/>
</dbReference>
<evidence type="ECO:0000256" key="2">
    <source>
        <dbReference type="ARBA" id="ARBA00022448"/>
    </source>
</evidence>
<feature type="transmembrane region" description="Helical" evidence="7">
    <location>
        <begin position="421"/>
        <end position="439"/>
    </location>
</feature>
<keyword evidence="4 7" id="KW-1133">Transmembrane helix</keyword>
<dbReference type="PIRSF" id="PIRSF006060">
    <property type="entry name" value="AA_transporter"/>
    <property type="match status" value="1"/>
</dbReference>
<reference evidence="8 9" key="1">
    <citation type="submission" date="2016-04" db="EMBL/GenBank/DDBJ databases">
        <title>Draft genome of Fonsecaea erecta CBS 125763.</title>
        <authorList>
            <person name="Weiss V.A."/>
            <person name="Vicente V.A."/>
            <person name="Raittz R.T."/>
            <person name="Moreno L.F."/>
            <person name="De Souza E.M."/>
            <person name="Pedrosa F.O."/>
            <person name="Steffens M.B."/>
            <person name="Faoro H."/>
            <person name="Tadra-Sfeir M.Z."/>
            <person name="Najafzadeh M.J."/>
            <person name="Felipe M.S."/>
            <person name="Teixeira M."/>
            <person name="Sun J."/>
            <person name="Xi L."/>
            <person name="Gomes R."/>
            <person name="De Azevedo C.M."/>
            <person name="Salgado C.G."/>
            <person name="Da Silva M.B."/>
            <person name="Nascimento M.F."/>
            <person name="Queiroz-Telles F."/>
            <person name="Attili D.S."/>
            <person name="Gorbushina A."/>
        </authorList>
    </citation>
    <scope>NUCLEOTIDE SEQUENCE [LARGE SCALE GENOMIC DNA]</scope>
    <source>
        <strain evidence="8 9">CBS 125763</strain>
    </source>
</reference>
<accession>A0A178Z3J0</accession>
<feature type="transmembrane region" description="Helical" evidence="7">
    <location>
        <begin position="390"/>
        <end position="409"/>
    </location>
</feature>
<keyword evidence="2" id="KW-0813">Transport</keyword>
<dbReference type="PANTHER" id="PTHR45649:SF11">
    <property type="entry name" value="TRANSPORTER, PUTATIVE (EUROFUNG)-RELATED"/>
    <property type="match status" value="1"/>
</dbReference>
<feature type="transmembrane region" description="Helical" evidence="7">
    <location>
        <begin position="451"/>
        <end position="479"/>
    </location>
</feature>
<comment type="subcellular location">
    <subcellularLocation>
        <location evidence="1">Membrane</location>
        <topology evidence="1">Multi-pass membrane protein</topology>
    </subcellularLocation>
</comment>
<name>A0A178Z3J0_9EURO</name>
<feature type="transmembrane region" description="Helical" evidence="7">
    <location>
        <begin position="248"/>
        <end position="267"/>
    </location>
</feature>
<feature type="region of interest" description="Disordered" evidence="6">
    <location>
        <begin position="1"/>
        <end position="26"/>
    </location>
</feature>
<feature type="transmembrane region" description="Helical" evidence="7">
    <location>
        <begin position="57"/>
        <end position="75"/>
    </location>
</feature>
<dbReference type="EMBL" id="LVYI01000014">
    <property type="protein sequence ID" value="OAP54274.1"/>
    <property type="molecule type" value="Genomic_DNA"/>
</dbReference>
<feature type="transmembrane region" description="Helical" evidence="7">
    <location>
        <begin position="288"/>
        <end position="312"/>
    </location>
</feature>